<dbReference type="OrthoDB" id="9800322at2"/>
<dbReference type="Gene3D" id="3.10.180.10">
    <property type="entry name" value="2,3-Dihydroxybiphenyl 1,2-Dioxygenase, domain 1"/>
    <property type="match status" value="1"/>
</dbReference>
<dbReference type="EMBL" id="VCIW01000016">
    <property type="protein sequence ID" value="TLS50284.1"/>
    <property type="molecule type" value="Genomic_DNA"/>
</dbReference>
<dbReference type="InterPro" id="IPR018146">
    <property type="entry name" value="Glyoxalase_1_CS"/>
</dbReference>
<dbReference type="GO" id="GO:0046872">
    <property type="term" value="F:metal ion binding"/>
    <property type="evidence" value="ECO:0007669"/>
    <property type="project" value="UniProtKB-KW"/>
</dbReference>
<dbReference type="InterPro" id="IPR050383">
    <property type="entry name" value="GlyoxalaseI/FosfomycinResist"/>
</dbReference>
<dbReference type="GO" id="GO:0004462">
    <property type="term" value="F:lactoylglutathione lyase activity"/>
    <property type="evidence" value="ECO:0007669"/>
    <property type="project" value="InterPro"/>
</dbReference>
<dbReference type="RefSeq" id="WP_138196438.1">
    <property type="nucleotide sequence ID" value="NZ_VCIW01000016.1"/>
</dbReference>
<comment type="caution">
    <text evidence="3">The sequence shown here is derived from an EMBL/GenBank/DDBJ whole genome shotgun (WGS) entry which is preliminary data.</text>
</comment>
<keyword evidence="4" id="KW-1185">Reference proteome</keyword>
<dbReference type="PROSITE" id="PS51819">
    <property type="entry name" value="VOC"/>
    <property type="match status" value="1"/>
</dbReference>
<dbReference type="PROSITE" id="PS00934">
    <property type="entry name" value="GLYOXALASE_I_1"/>
    <property type="match status" value="1"/>
</dbReference>
<proteinExistence type="predicted"/>
<dbReference type="PANTHER" id="PTHR21366:SF22">
    <property type="entry name" value="VOC DOMAIN-CONTAINING PROTEIN"/>
    <property type="match status" value="1"/>
</dbReference>
<reference evidence="3 4" key="1">
    <citation type="submission" date="2019-05" db="EMBL/GenBank/DDBJ databases">
        <authorList>
            <person name="Narsing Rao M.P."/>
            <person name="Li W.J."/>
        </authorList>
    </citation>
    <scope>NUCLEOTIDE SEQUENCE [LARGE SCALE GENOMIC DNA]</scope>
    <source>
        <strain evidence="3 4">SYSU_K30003</strain>
    </source>
</reference>
<sequence length="135" mass="15202">MYEALHHVAVVVVDLERARRFYGGVLGLEELDGRPAFPFPGAWYALGEDQLHLIVHDEAKTLRGAFSIDSKDGHFAVRVRDASEVRARLEAADWPFDDRPQSITGWHQLFTTDPDGNVLEFNSKIPSREEGGKNE</sequence>
<evidence type="ECO:0000313" key="3">
    <source>
        <dbReference type="EMBL" id="TLS50284.1"/>
    </source>
</evidence>
<dbReference type="InterPro" id="IPR037523">
    <property type="entry name" value="VOC_core"/>
</dbReference>
<dbReference type="Pfam" id="PF00903">
    <property type="entry name" value="Glyoxalase"/>
    <property type="match status" value="1"/>
</dbReference>
<accession>A0A5R9GAY2</accession>
<dbReference type="InterPro" id="IPR004360">
    <property type="entry name" value="Glyas_Fos-R_dOase_dom"/>
</dbReference>
<dbReference type="SUPFAM" id="SSF54593">
    <property type="entry name" value="Glyoxalase/Bleomycin resistance protein/Dihydroxybiphenyl dioxygenase"/>
    <property type="match status" value="1"/>
</dbReference>
<evidence type="ECO:0000313" key="4">
    <source>
        <dbReference type="Proteomes" id="UP000309676"/>
    </source>
</evidence>
<evidence type="ECO:0000259" key="2">
    <source>
        <dbReference type="PROSITE" id="PS51819"/>
    </source>
</evidence>
<feature type="domain" description="VOC" evidence="2">
    <location>
        <begin position="4"/>
        <end position="124"/>
    </location>
</feature>
<dbReference type="PANTHER" id="PTHR21366">
    <property type="entry name" value="GLYOXALASE FAMILY PROTEIN"/>
    <property type="match status" value="1"/>
</dbReference>
<dbReference type="AlphaFoldDB" id="A0A5R9GAY2"/>
<organism evidence="3 4">
    <name type="scientific">Paenibacillus antri</name>
    <dbReference type="NCBI Taxonomy" id="2582848"/>
    <lineage>
        <taxon>Bacteria</taxon>
        <taxon>Bacillati</taxon>
        <taxon>Bacillota</taxon>
        <taxon>Bacilli</taxon>
        <taxon>Bacillales</taxon>
        <taxon>Paenibacillaceae</taxon>
        <taxon>Paenibacillus</taxon>
    </lineage>
</organism>
<protein>
    <submittedName>
        <fullName evidence="3">Glyoxalase</fullName>
    </submittedName>
</protein>
<evidence type="ECO:0000256" key="1">
    <source>
        <dbReference type="ARBA" id="ARBA00022723"/>
    </source>
</evidence>
<name>A0A5R9GAY2_9BACL</name>
<dbReference type="Proteomes" id="UP000309676">
    <property type="component" value="Unassembled WGS sequence"/>
</dbReference>
<dbReference type="InterPro" id="IPR029068">
    <property type="entry name" value="Glyas_Bleomycin-R_OHBP_Dase"/>
</dbReference>
<keyword evidence="1" id="KW-0479">Metal-binding</keyword>
<gene>
    <name evidence="3" type="ORF">FE782_21720</name>
</gene>